<feature type="region of interest" description="Disordered" evidence="1">
    <location>
        <begin position="562"/>
        <end position="592"/>
    </location>
</feature>
<comment type="caution">
    <text evidence="4">The sequence shown here is derived from an EMBL/GenBank/DDBJ whole genome shotgun (WGS) entry which is preliminary data.</text>
</comment>
<dbReference type="EMBL" id="LJBN01000118">
    <property type="protein sequence ID" value="OOQ88604.1"/>
    <property type="molecule type" value="Genomic_DNA"/>
</dbReference>
<evidence type="ECO:0000313" key="5">
    <source>
        <dbReference type="Proteomes" id="UP000190744"/>
    </source>
</evidence>
<evidence type="ECO:0000256" key="1">
    <source>
        <dbReference type="SAM" id="MobiDB-lite"/>
    </source>
</evidence>
<organism evidence="4 5">
    <name type="scientific">Penicillium brasilianum</name>
    <dbReference type="NCBI Taxonomy" id="104259"/>
    <lineage>
        <taxon>Eukaryota</taxon>
        <taxon>Fungi</taxon>
        <taxon>Dikarya</taxon>
        <taxon>Ascomycota</taxon>
        <taxon>Pezizomycotina</taxon>
        <taxon>Eurotiomycetes</taxon>
        <taxon>Eurotiomycetidae</taxon>
        <taxon>Eurotiales</taxon>
        <taxon>Aspergillaceae</taxon>
        <taxon>Penicillium</taxon>
    </lineage>
</organism>
<gene>
    <name evidence="4" type="ORF">PEBR_12844</name>
</gene>
<proteinExistence type="predicted"/>
<feature type="transmembrane region" description="Helical" evidence="2">
    <location>
        <begin position="290"/>
        <end position="308"/>
    </location>
</feature>
<sequence length="652" mass="74092">MVYATAAMSGRRHDTSTSDVASDLDLDTSFDIPVIETEESLFDVISKLSHFISMAVGEMAYSFEQMRYGARGHHLRQLVHALAQDSHNPFIIVALMILKWEFSNVAEDDWGLNESRGAACEFVAWQFLCHLNQRETIEFLLEELPSPRRKSTNLMEVETGTPCLTRDSTESTPLLSGASTSGRQSEIGKQGSENQNRRACLGTQTEYPEDCNASRYSRFFGLNALEVAAVAGAKRFLSQRVVQRVVNDIWNGEIVFWDSLTVHSIKRPQIFNRKTADPYSRLRVPVYRKMFEAGFFISFLMLYYSVLVERKPNGLGFFEIFMDVWIVAFAYDELSGLIDAGMLFYQMDFWSLWDLGIIGVGFAFIITRAIGLARGDDYILDTSFDILSLEALFLVPRICSLVSLNSYFGSLIPVLKEMTKAFFRFLPVVIVLYIGFLTTFTMLARDRLSLKQMSWMLVKVFFGSGSLGLDSASDVSGMQKRRWYSARHGIPEDWQNDLPDLRLWLDNLIPLLCIRPMRLFLSAGSVRRVRIMLLRATHLPFVMMIWAYESSRRQLHRPTTRLPPVSTARAHGTLGGEPSVSRSQDPLHSPITETRRMDHPQHRQISVDMHDSREATMARAEKAQMAEILNVVDQLREQVERVTTGLSAQKGG</sequence>
<dbReference type="InterPro" id="IPR052971">
    <property type="entry name" value="TRP_calcium_channel"/>
</dbReference>
<reference evidence="5" key="1">
    <citation type="submission" date="2015-09" db="EMBL/GenBank/DDBJ databases">
        <authorList>
            <person name="Fill T.P."/>
            <person name="Baretta J.F."/>
            <person name="de Almeida L.G."/>
            <person name="Rocha M."/>
            <person name="de Souza D.H."/>
            <person name="Malavazi I."/>
            <person name="Cerdeira L.T."/>
            <person name="Hong H."/>
            <person name="Samborskyy M."/>
            <person name="de Vasconcelos A.T."/>
            <person name="Leadlay P."/>
            <person name="Rodrigues-Filho E."/>
        </authorList>
    </citation>
    <scope>NUCLEOTIDE SEQUENCE [LARGE SCALE GENOMIC DNA]</scope>
    <source>
        <strain evidence="5">LaBioMMi 136</strain>
    </source>
</reference>
<feature type="transmembrane region" description="Helical" evidence="2">
    <location>
        <begin position="391"/>
        <end position="415"/>
    </location>
</feature>
<feature type="transmembrane region" description="Helical" evidence="2">
    <location>
        <begin position="422"/>
        <end position="443"/>
    </location>
</feature>
<feature type="transmembrane region" description="Helical" evidence="2">
    <location>
        <begin position="352"/>
        <end position="371"/>
    </location>
</feature>
<evidence type="ECO:0000259" key="3">
    <source>
        <dbReference type="Pfam" id="PF23317"/>
    </source>
</evidence>
<keyword evidence="2" id="KW-0812">Transmembrane</keyword>
<keyword evidence="2" id="KW-0472">Membrane</keyword>
<name>A0A1S9RSV2_PENBI</name>
<accession>A0A1S9RSV2</accession>
<dbReference type="Proteomes" id="UP000190744">
    <property type="component" value="Unassembled WGS sequence"/>
</dbReference>
<keyword evidence="2" id="KW-1133">Transmembrane helix</keyword>
<dbReference type="Pfam" id="PF23317">
    <property type="entry name" value="YVC1_C"/>
    <property type="match status" value="1"/>
</dbReference>
<dbReference type="AlphaFoldDB" id="A0A1S9RSV2"/>
<dbReference type="PANTHER" id="PTHR35859">
    <property type="entry name" value="NONSELECTIVE CATION CHANNEL PROTEIN"/>
    <property type="match status" value="1"/>
</dbReference>
<dbReference type="InterPro" id="IPR056336">
    <property type="entry name" value="YVC1_C"/>
</dbReference>
<feature type="region of interest" description="Disordered" evidence="1">
    <location>
        <begin position="165"/>
        <end position="197"/>
    </location>
</feature>
<feature type="domain" description="Calcium channel YVC1-like C-terminal transmembrane" evidence="3">
    <location>
        <begin position="296"/>
        <end position="442"/>
    </location>
</feature>
<dbReference type="PANTHER" id="PTHR35859:SF5">
    <property type="entry name" value="ION TRANSPORT DOMAIN-CONTAINING PROTEIN"/>
    <property type="match status" value="1"/>
</dbReference>
<evidence type="ECO:0000256" key="2">
    <source>
        <dbReference type="SAM" id="Phobius"/>
    </source>
</evidence>
<protein>
    <submittedName>
        <fullName evidence="4">Ion transporter</fullName>
    </submittedName>
</protein>
<feature type="compositionally biased region" description="Polar residues" evidence="1">
    <location>
        <begin position="170"/>
        <end position="184"/>
    </location>
</feature>
<evidence type="ECO:0000313" key="4">
    <source>
        <dbReference type="EMBL" id="OOQ88604.1"/>
    </source>
</evidence>